<evidence type="ECO:0000256" key="3">
    <source>
        <dbReference type="ARBA" id="ARBA00022475"/>
    </source>
</evidence>
<dbReference type="PANTHER" id="PTHR43744:SF8">
    <property type="entry name" value="SN-GLYCEROL-3-PHOSPHATE TRANSPORT SYSTEM PERMEASE PROTEIN UGPE"/>
    <property type="match status" value="1"/>
</dbReference>
<evidence type="ECO:0000256" key="4">
    <source>
        <dbReference type="ARBA" id="ARBA00022692"/>
    </source>
</evidence>
<evidence type="ECO:0000313" key="9">
    <source>
        <dbReference type="EMBL" id="SHN60081.1"/>
    </source>
</evidence>
<protein>
    <submittedName>
        <fullName evidence="9">Multiple sugar transport system permease protein</fullName>
    </submittedName>
</protein>
<feature type="transmembrane region" description="Helical" evidence="7">
    <location>
        <begin position="137"/>
        <end position="159"/>
    </location>
</feature>
<evidence type="ECO:0000259" key="8">
    <source>
        <dbReference type="PROSITE" id="PS50928"/>
    </source>
</evidence>
<reference evidence="9 10" key="1">
    <citation type="submission" date="2016-12" db="EMBL/GenBank/DDBJ databases">
        <authorList>
            <person name="Song W.-J."/>
            <person name="Kurnit D.M."/>
        </authorList>
    </citation>
    <scope>NUCLEOTIDE SEQUENCE [LARGE SCALE GENOMIC DNA]</scope>
    <source>
        <strain evidence="9 10">DSM 14810</strain>
    </source>
</reference>
<gene>
    <name evidence="9" type="ORF">SAMN02745247_02168</name>
</gene>
<comment type="subcellular location">
    <subcellularLocation>
        <location evidence="1 7">Cell membrane</location>
        <topology evidence="1 7">Multi-pass membrane protein</topology>
    </subcellularLocation>
</comment>
<dbReference type="GO" id="GO:0005886">
    <property type="term" value="C:plasma membrane"/>
    <property type="evidence" value="ECO:0007669"/>
    <property type="project" value="UniProtKB-SubCell"/>
</dbReference>
<keyword evidence="5 7" id="KW-1133">Transmembrane helix</keyword>
<evidence type="ECO:0000256" key="1">
    <source>
        <dbReference type="ARBA" id="ARBA00004651"/>
    </source>
</evidence>
<feature type="transmembrane region" description="Helical" evidence="7">
    <location>
        <begin position="20"/>
        <end position="41"/>
    </location>
</feature>
<evidence type="ECO:0000256" key="5">
    <source>
        <dbReference type="ARBA" id="ARBA00022989"/>
    </source>
</evidence>
<feature type="transmembrane region" description="Helical" evidence="7">
    <location>
        <begin position="102"/>
        <end position="125"/>
    </location>
</feature>
<dbReference type="Proteomes" id="UP000184097">
    <property type="component" value="Unassembled WGS sequence"/>
</dbReference>
<evidence type="ECO:0000313" key="10">
    <source>
        <dbReference type="Proteomes" id="UP000184097"/>
    </source>
</evidence>
<name>A0A1M7SNN0_9FIRM</name>
<keyword evidence="9" id="KW-0762">Sugar transport</keyword>
<feature type="domain" description="ABC transmembrane type-1" evidence="8">
    <location>
        <begin position="102"/>
        <end position="288"/>
    </location>
</feature>
<evidence type="ECO:0000256" key="6">
    <source>
        <dbReference type="ARBA" id="ARBA00023136"/>
    </source>
</evidence>
<dbReference type="CDD" id="cd06261">
    <property type="entry name" value="TM_PBP2"/>
    <property type="match status" value="1"/>
</dbReference>
<dbReference type="SUPFAM" id="SSF161098">
    <property type="entry name" value="MetI-like"/>
    <property type="match status" value="1"/>
</dbReference>
<sequence>MNLLQKMYRRRKRIDNYKTVLVTIAAFIFAFIFLLPIILTITNSFMSSSEISANYGSIFATTEKGGKIFISKTVNLKFIPDMVTFSQYYTVLFKSPQYLIKFWNSIIYTVPIVVVQLGIATLAAYGFSRYDGKVKRVIFFSYIIMMLMPYQVTLVPNFLVSKAMGIIDTRWAIWLPGFFSPFAVYLLTKFMRRIPQEVIEAASIDGAGEWYIFSRINMPLCKGGIASIAILVFFDFWNMVEQPLILLTNTDLHPLSVFLSKINAGEISLAFAVAVIYLVPPLLIFLYGEDYLVEGISYQGGIKG</sequence>
<feature type="transmembrane region" description="Helical" evidence="7">
    <location>
        <begin position="220"/>
        <end position="240"/>
    </location>
</feature>
<keyword evidence="2 7" id="KW-0813">Transport</keyword>
<dbReference type="Gene3D" id="1.10.3720.10">
    <property type="entry name" value="MetI-like"/>
    <property type="match status" value="1"/>
</dbReference>
<dbReference type="GO" id="GO:0055085">
    <property type="term" value="P:transmembrane transport"/>
    <property type="evidence" value="ECO:0007669"/>
    <property type="project" value="InterPro"/>
</dbReference>
<dbReference type="RefSeq" id="WP_242946500.1">
    <property type="nucleotide sequence ID" value="NZ_FRDH01000008.1"/>
</dbReference>
<keyword evidence="3" id="KW-1003">Cell membrane</keyword>
<dbReference type="InterPro" id="IPR000515">
    <property type="entry name" value="MetI-like"/>
</dbReference>
<dbReference type="Pfam" id="PF00528">
    <property type="entry name" value="BPD_transp_1"/>
    <property type="match status" value="1"/>
</dbReference>
<dbReference type="PROSITE" id="PS50928">
    <property type="entry name" value="ABC_TM1"/>
    <property type="match status" value="1"/>
</dbReference>
<dbReference type="AlphaFoldDB" id="A0A1M7SNN0"/>
<feature type="transmembrane region" description="Helical" evidence="7">
    <location>
        <begin position="171"/>
        <end position="188"/>
    </location>
</feature>
<dbReference type="EMBL" id="FRDH01000008">
    <property type="protein sequence ID" value="SHN60081.1"/>
    <property type="molecule type" value="Genomic_DNA"/>
</dbReference>
<feature type="transmembrane region" description="Helical" evidence="7">
    <location>
        <begin position="267"/>
        <end position="287"/>
    </location>
</feature>
<keyword evidence="6 7" id="KW-0472">Membrane</keyword>
<keyword evidence="4 7" id="KW-0812">Transmembrane</keyword>
<proteinExistence type="inferred from homology"/>
<dbReference type="PANTHER" id="PTHR43744">
    <property type="entry name" value="ABC TRANSPORTER PERMEASE PROTEIN MG189-RELATED-RELATED"/>
    <property type="match status" value="1"/>
</dbReference>
<evidence type="ECO:0000256" key="2">
    <source>
        <dbReference type="ARBA" id="ARBA00022448"/>
    </source>
</evidence>
<accession>A0A1M7SNN0</accession>
<dbReference type="InterPro" id="IPR035906">
    <property type="entry name" value="MetI-like_sf"/>
</dbReference>
<comment type="similarity">
    <text evidence="7">Belongs to the binding-protein-dependent transport system permease family.</text>
</comment>
<evidence type="ECO:0000256" key="7">
    <source>
        <dbReference type="RuleBase" id="RU363032"/>
    </source>
</evidence>
<organism evidence="9 10">
    <name type="scientific">Butyrivibrio hungatei DSM 14810</name>
    <dbReference type="NCBI Taxonomy" id="1121132"/>
    <lineage>
        <taxon>Bacteria</taxon>
        <taxon>Bacillati</taxon>
        <taxon>Bacillota</taxon>
        <taxon>Clostridia</taxon>
        <taxon>Lachnospirales</taxon>
        <taxon>Lachnospiraceae</taxon>
        <taxon>Butyrivibrio</taxon>
    </lineage>
</organism>